<dbReference type="Proteomes" id="UP001174694">
    <property type="component" value="Unassembled WGS sequence"/>
</dbReference>
<keyword evidence="9" id="KW-1185">Reference proteome</keyword>
<dbReference type="Gene3D" id="1.20.1250.20">
    <property type="entry name" value="MFS general substrate transporter like domains"/>
    <property type="match status" value="1"/>
</dbReference>
<evidence type="ECO:0000256" key="3">
    <source>
        <dbReference type="ARBA" id="ARBA00022989"/>
    </source>
</evidence>
<feature type="region of interest" description="Disordered" evidence="5">
    <location>
        <begin position="604"/>
        <end position="628"/>
    </location>
</feature>
<dbReference type="GO" id="GO:0016020">
    <property type="term" value="C:membrane"/>
    <property type="evidence" value="ECO:0007669"/>
    <property type="project" value="UniProtKB-SubCell"/>
</dbReference>
<comment type="subcellular location">
    <subcellularLocation>
        <location evidence="1">Membrane</location>
        <topology evidence="1">Multi-pass membrane protein</topology>
    </subcellularLocation>
</comment>
<proteinExistence type="predicted"/>
<feature type="transmembrane region" description="Helical" evidence="6">
    <location>
        <begin position="566"/>
        <end position="588"/>
    </location>
</feature>
<name>A0AA38R6Q7_9PEZI</name>
<evidence type="ECO:0000256" key="5">
    <source>
        <dbReference type="SAM" id="MobiDB-lite"/>
    </source>
</evidence>
<dbReference type="EMBL" id="JANBVO010000028">
    <property type="protein sequence ID" value="KAJ9138913.1"/>
    <property type="molecule type" value="Genomic_DNA"/>
</dbReference>
<feature type="transmembrane region" description="Helical" evidence="6">
    <location>
        <begin position="85"/>
        <end position="104"/>
    </location>
</feature>
<evidence type="ECO:0000256" key="4">
    <source>
        <dbReference type="ARBA" id="ARBA00023136"/>
    </source>
</evidence>
<accession>A0AA38R6Q7</accession>
<sequence length="628" mass="68591">MADEQGRAALRDASKGGNPILDVDAYSLDTAPEDYGDDSLDAEETTGLLGAGAHDEDGDRDIPRKDSWAGAEEFAGLPWYRTPSIYWLVGPYALFTLAFGGSLVPKLNLIIDLVCRRYFYDRASDDPRFIFTPVILGGDNPQCNIPEVQRGVATFMLVLNVIVGILSSFTAPRLGSLSDRYGRKRLMVLCSFGGILGEIITILAAKYPNVIPYRWLILGSVFDGLAGSFTAGSVLSHSYTSDCTPPSKRGVAMGYLHSCLYVGLAFGPLLAGYFVKWTGSLLSIFYVTLGCHVFFITFILLFLPESVSKKRQHQARDKHAQDQELKAKRMDDWVASFESVGSEAASILHKLGPGAARVVASVRMANPFEPLKILFPAGRGARLIRRNLVLLAVIDMTILGVAMASGQVTILYSEFIFGWGNFETSAFISMVSLVRVLVLMGIFPIVNYFFRIRPAARRRRESGAIVETNTGADDLDVWILRIALLSDVLGVAGYIFARAPPLFVLSGIVTAFGGLGSMTIQSSLSKHVPADRVGQLLGAIGLMHALSRIIAPVLFNGLYAATVKTFPQAVFVLMTGIFVAALTLSMLVRPHVYLADSEEDESYPYPVRREEARQSNDTLEDEEVVPQL</sequence>
<feature type="region of interest" description="Disordered" evidence="5">
    <location>
        <begin position="1"/>
        <end position="21"/>
    </location>
</feature>
<keyword evidence="2 6" id="KW-0812">Transmembrane</keyword>
<feature type="transmembrane region" description="Helical" evidence="6">
    <location>
        <begin position="503"/>
        <end position="524"/>
    </location>
</feature>
<keyword evidence="4 6" id="KW-0472">Membrane</keyword>
<dbReference type="InterPro" id="IPR036259">
    <property type="entry name" value="MFS_trans_sf"/>
</dbReference>
<protein>
    <submittedName>
        <fullName evidence="8">MFS general substrate transporter</fullName>
    </submittedName>
</protein>
<feature type="transmembrane region" description="Helical" evidence="6">
    <location>
        <begin position="213"/>
        <end position="235"/>
    </location>
</feature>
<feature type="domain" description="Major facilitator superfamily (MFS) profile" evidence="7">
    <location>
        <begin position="86"/>
        <end position="593"/>
    </location>
</feature>
<evidence type="ECO:0000256" key="2">
    <source>
        <dbReference type="ARBA" id="ARBA00022692"/>
    </source>
</evidence>
<feature type="transmembrane region" description="Helical" evidence="6">
    <location>
        <begin position="536"/>
        <end position="560"/>
    </location>
</feature>
<organism evidence="8 9">
    <name type="scientific">Pleurostoma richardsiae</name>
    <dbReference type="NCBI Taxonomy" id="41990"/>
    <lineage>
        <taxon>Eukaryota</taxon>
        <taxon>Fungi</taxon>
        <taxon>Dikarya</taxon>
        <taxon>Ascomycota</taxon>
        <taxon>Pezizomycotina</taxon>
        <taxon>Sordariomycetes</taxon>
        <taxon>Sordariomycetidae</taxon>
        <taxon>Calosphaeriales</taxon>
        <taxon>Pleurostomataceae</taxon>
        <taxon>Pleurostoma</taxon>
    </lineage>
</organism>
<feature type="transmembrane region" description="Helical" evidence="6">
    <location>
        <begin position="255"/>
        <end position="275"/>
    </location>
</feature>
<dbReference type="GO" id="GO:0022857">
    <property type="term" value="F:transmembrane transporter activity"/>
    <property type="evidence" value="ECO:0007669"/>
    <property type="project" value="InterPro"/>
</dbReference>
<feature type="transmembrane region" description="Helical" evidence="6">
    <location>
        <begin position="388"/>
        <end position="412"/>
    </location>
</feature>
<comment type="caution">
    <text evidence="8">The sequence shown here is derived from an EMBL/GenBank/DDBJ whole genome shotgun (WGS) entry which is preliminary data.</text>
</comment>
<evidence type="ECO:0000313" key="9">
    <source>
        <dbReference type="Proteomes" id="UP001174694"/>
    </source>
</evidence>
<gene>
    <name evidence="8" type="ORF">NKR23_g8206</name>
</gene>
<dbReference type="Pfam" id="PF07690">
    <property type="entry name" value="MFS_1"/>
    <property type="match status" value="2"/>
</dbReference>
<feature type="compositionally biased region" description="Basic and acidic residues" evidence="5">
    <location>
        <begin position="1"/>
        <end position="14"/>
    </location>
</feature>
<feature type="transmembrane region" description="Helical" evidence="6">
    <location>
        <begin position="186"/>
        <end position="207"/>
    </location>
</feature>
<feature type="transmembrane region" description="Helical" evidence="6">
    <location>
        <begin position="152"/>
        <end position="174"/>
    </location>
</feature>
<feature type="compositionally biased region" description="Acidic residues" evidence="5">
    <location>
        <begin position="618"/>
        <end position="628"/>
    </location>
</feature>
<dbReference type="SUPFAM" id="SSF103473">
    <property type="entry name" value="MFS general substrate transporter"/>
    <property type="match status" value="1"/>
</dbReference>
<dbReference type="PANTHER" id="PTHR23507">
    <property type="entry name" value="ZGC:174356"/>
    <property type="match status" value="1"/>
</dbReference>
<evidence type="ECO:0000259" key="7">
    <source>
        <dbReference type="PROSITE" id="PS50850"/>
    </source>
</evidence>
<evidence type="ECO:0000313" key="8">
    <source>
        <dbReference type="EMBL" id="KAJ9138913.1"/>
    </source>
</evidence>
<dbReference type="AlphaFoldDB" id="A0AA38R6Q7"/>
<keyword evidence="3 6" id="KW-1133">Transmembrane helix</keyword>
<evidence type="ECO:0000256" key="1">
    <source>
        <dbReference type="ARBA" id="ARBA00004141"/>
    </source>
</evidence>
<reference evidence="8" key="1">
    <citation type="submission" date="2022-07" db="EMBL/GenBank/DDBJ databases">
        <title>Fungi with potential for degradation of polypropylene.</title>
        <authorList>
            <person name="Gostincar C."/>
        </authorList>
    </citation>
    <scope>NUCLEOTIDE SEQUENCE</scope>
    <source>
        <strain evidence="8">EXF-13308</strain>
    </source>
</reference>
<evidence type="ECO:0000256" key="6">
    <source>
        <dbReference type="SAM" id="Phobius"/>
    </source>
</evidence>
<dbReference type="PROSITE" id="PS50850">
    <property type="entry name" value="MFS"/>
    <property type="match status" value="1"/>
</dbReference>
<dbReference type="InterPro" id="IPR020846">
    <property type="entry name" value="MFS_dom"/>
</dbReference>
<feature type="transmembrane region" description="Helical" evidence="6">
    <location>
        <begin position="281"/>
        <end position="303"/>
    </location>
</feature>
<feature type="transmembrane region" description="Helical" evidence="6">
    <location>
        <begin position="424"/>
        <end position="450"/>
    </location>
</feature>
<dbReference type="PANTHER" id="PTHR23507:SF40">
    <property type="entry name" value="TETRACYCLINE-EFFLUX TRANSPORTER"/>
    <property type="match status" value="1"/>
</dbReference>
<dbReference type="InterPro" id="IPR011701">
    <property type="entry name" value="MFS"/>
</dbReference>